<feature type="compositionally biased region" description="Basic and acidic residues" evidence="1">
    <location>
        <begin position="291"/>
        <end position="302"/>
    </location>
</feature>
<name>A0A427ALJ1_ENSVE</name>
<feature type="compositionally biased region" description="Basic and acidic residues" evidence="1">
    <location>
        <begin position="324"/>
        <end position="336"/>
    </location>
</feature>
<organism evidence="2 3">
    <name type="scientific">Ensete ventricosum</name>
    <name type="common">Abyssinian banana</name>
    <name type="synonym">Musa ensete</name>
    <dbReference type="NCBI Taxonomy" id="4639"/>
    <lineage>
        <taxon>Eukaryota</taxon>
        <taxon>Viridiplantae</taxon>
        <taxon>Streptophyta</taxon>
        <taxon>Embryophyta</taxon>
        <taxon>Tracheophyta</taxon>
        <taxon>Spermatophyta</taxon>
        <taxon>Magnoliopsida</taxon>
        <taxon>Liliopsida</taxon>
        <taxon>Zingiberales</taxon>
        <taxon>Musaceae</taxon>
        <taxon>Ensete</taxon>
    </lineage>
</organism>
<dbReference type="EMBL" id="AMZH03002006">
    <property type="protein sequence ID" value="RRT77138.1"/>
    <property type="molecule type" value="Genomic_DNA"/>
</dbReference>
<dbReference type="Proteomes" id="UP000287651">
    <property type="component" value="Unassembled WGS sequence"/>
</dbReference>
<reference evidence="2 3" key="1">
    <citation type="journal article" date="2014" name="Agronomy (Basel)">
        <title>A Draft Genome Sequence for Ensete ventricosum, the Drought-Tolerant Tree Against Hunger.</title>
        <authorList>
            <person name="Harrison J."/>
            <person name="Moore K.A."/>
            <person name="Paszkiewicz K."/>
            <person name="Jones T."/>
            <person name="Grant M."/>
            <person name="Ambacheew D."/>
            <person name="Muzemil S."/>
            <person name="Studholme D.J."/>
        </authorList>
    </citation>
    <scope>NUCLEOTIDE SEQUENCE [LARGE SCALE GENOMIC DNA]</scope>
</reference>
<feature type="compositionally biased region" description="Basic residues" evidence="1">
    <location>
        <begin position="404"/>
        <end position="413"/>
    </location>
</feature>
<feature type="compositionally biased region" description="Basic and acidic residues" evidence="1">
    <location>
        <begin position="347"/>
        <end position="356"/>
    </location>
</feature>
<feature type="region of interest" description="Disordered" evidence="1">
    <location>
        <begin position="324"/>
        <end position="413"/>
    </location>
</feature>
<feature type="region of interest" description="Disordered" evidence="1">
    <location>
        <begin position="277"/>
        <end position="302"/>
    </location>
</feature>
<proteinExistence type="predicted"/>
<evidence type="ECO:0000313" key="3">
    <source>
        <dbReference type="Proteomes" id="UP000287651"/>
    </source>
</evidence>
<evidence type="ECO:0000313" key="2">
    <source>
        <dbReference type="EMBL" id="RRT77138.1"/>
    </source>
</evidence>
<evidence type="ECO:0000256" key="1">
    <source>
        <dbReference type="SAM" id="MobiDB-lite"/>
    </source>
</evidence>
<accession>A0A427ALJ1</accession>
<feature type="compositionally biased region" description="Low complexity" evidence="1">
    <location>
        <begin position="388"/>
        <end position="403"/>
    </location>
</feature>
<gene>
    <name evidence="2" type="ORF">B296_00003631</name>
</gene>
<feature type="compositionally biased region" description="Polar residues" evidence="1">
    <location>
        <begin position="376"/>
        <end position="387"/>
    </location>
</feature>
<protein>
    <submittedName>
        <fullName evidence="2">Uncharacterized protein</fullName>
    </submittedName>
</protein>
<dbReference type="AlphaFoldDB" id="A0A427ALJ1"/>
<sequence length="519" mass="58371">MEGEIDTHFVKTEFSVSFNPCMVTGAVGEVTDERLERLQAWFCGIGSPCRLLPRESESTGLRLFRSLISPPHPILGISTDAESRAAVGKSDVPVSSGGVRNLKDEIHVQEIRSLMKLTHGEVGVEMVDMEQEIAYVQERDRGNLIDYLRELEDRSRIKMMKARRLSLQVQPLNEEYRSPRIQHSAHLGAIGELESVVMMINHRLLSVISTHRLYSRQKGLTISGDKNQKMPMELEDEHSNFSDAYSNSEQKNLMLIQRWESPENLASSCFAPTGQEVEEAPETNHTIESNETAKDIRKQSDDGSKKIVQVLKVKLIEDCSNFEQRKPEFSSEKSEESYTGELVVSAETEKKAEQIVDGHANLDNTEKNLDLEESDTQVPENSDEPMNSSSDVSSSMTRSSSAGKSKHQSPHRRQLFSKLKKMLLGKHSHNKEKIYRNKTPISCASSDTRESVSACSSDDARSSSSRTMLSWFLEEDALAKGLSKTKSSVDRWNSSSAWCQSFFRYPIGIPQAKSCDLRD</sequence>
<comment type="caution">
    <text evidence="2">The sequence shown here is derived from an EMBL/GenBank/DDBJ whole genome shotgun (WGS) entry which is preliminary data.</text>
</comment>